<dbReference type="PANTHER" id="PTHR31024:SF3">
    <property type="entry name" value="C-TYPE LECTIN-RELATED"/>
    <property type="match status" value="1"/>
</dbReference>
<dbReference type="Pfam" id="PF00059">
    <property type="entry name" value="Lectin_C"/>
    <property type="match status" value="1"/>
</dbReference>
<dbReference type="PANTHER" id="PTHR31024">
    <property type="entry name" value="C-TYPE LECTIN"/>
    <property type="match status" value="1"/>
</dbReference>
<dbReference type="PROSITE" id="PS50041">
    <property type="entry name" value="C_TYPE_LECTIN_2"/>
    <property type="match status" value="1"/>
</dbReference>
<dbReference type="PROSITE" id="PS00615">
    <property type="entry name" value="C_TYPE_LECTIN_1"/>
    <property type="match status" value="1"/>
</dbReference>
<dbReference type="InterPro" id="IPR016187">
    <property type="entry name" value="CTDL_fold"/>
</dbReference>
<dbReference type="Proteomes" id="UP000053660">
    <property type="component" value="Unassembled WGS sequence"/>
</dbReference>
<dbReference type="Gene3D" id="3.10.100.10">
    <property type="entry name" value="Mannose-Binding Protein A, subunit A"/>
    <property type="match status" value="1"/>
</dbReference>
<dbReference type="EMBL" id="KN561779">
    <property type="protein sequence ID" value="KHJ86032.1"/>
    <property type="molecule type" value="Genomic_DNA"/>
</dbReference>
<feature type="domain" description="C-type lectin" evidence="2">
    <location>
        <begin position="100"/>
        <end position="213"/>
    </location>
</feature>
<name>A0A0B1SR97_OESDE</name>
<dbReference type="OrthoDB" id="5859227at2759"/>
<reference evidence="3 4" key="1">
    <citation type="submission" date="2014-03" db="EMBL/GenBank/DDBJ databases">
        <title>Draft genome of the hookworm Oesophagostomum dentatum.</title>
        <authorList>
            <person name="Mitreva M."/>
        </authorList>
    </citation>
    <scope>NUCLEOTIDE SEQUENCE [LARGE SCALE GENOMIC DNA]</scope>
    <source>
        <strain evidence="3 4">OD-Hann</strain>
    </source>
</reference>
<evidence type="ECO:0000259" key="2">
    <source>
        <dbReference type="PROSITE" id="PS50041"/>
    </source>
</evidence>
<sequence length="234" mass="26672">MTDFQSSDEFHERIWDVEAGEEMYSNLKAEGDENDAKQLADQIKISGTDIIVVGFDQGGKVEALKRMKKIASPGYFFKNTVNNLAGEIQHSLCQSGIDANWKSAKTACQRMGNGRGHLASEFDNAKHNFIALMFKDDYRMEQPYMYHIGLSYDEEKKGYFWEQPYGKKLPIEGSDFRKWNKGFPNSEMGKCVIAAQASSSFDLGWQNVDCSEKSIRYMCQTESCDTENYCENVE</sequence>
<dbReference type="InterPro" id="IPR001304">
    <property type="entry name" value="C-type_lectin-like"/>
</dbReference>
<keyword evidence="4" id="KW-1185">Reference proteome</keyword>
<gene>
    <name evidence="3" type="ORF">OESDEN_14230</name>
</gene>
<dbReference type="InterPro" id="IPR016186">
    <property type="entry name" value="C-type_lectin-like/link_sf"/>
</dbReference>
<proteinExistence type="predicted"/>
<dbReference type="InterPro" id="IPR018378">
    <property type="entry name" value="C-type_lectin_CS"/>
</dbReference>
<dbReference type="AlphaFoldDB" id="A0A0B1SR97"/>
<evidence type="ECO:0000313" key="4">
    <source>
        <dbReference type="Proteomes" id="UP000053660"/>
    </source>
</evidence>
<keyword evidence="1" id="KW-1015">Disulfide bond</keyword>
<organism evidence="3 4">
    <name type="scientific">Oesophagostomum dentatum</name>
    <name type="common">Nodular worm</name>
    <dbReference type="NCBI Taxonomy" id="61180"/>
    <lineage>
        <taxon>Eukaryota</taxon>
        <taxon>Metazoa</taxon>
        <taxon>Ecdysozoa</taxon>
        <taxon>Nematoda</taxon>
        <taxon>Chromadorea</taxon>
        <taxon>Rhabditida</taxon>
        <taxon>Rhabditina</taxon>
        <taxon>Rhabditomorpha</taxon>
        <taxon>Strongyloidea</taxon>
        <taxon>Strongylidae</taxon>
        <taxon>Oesophagostomum</taxon>
    </lineage>
</organism>
<evidence type="ECO:0000256" key="1">
    <source>
        <dbReference type="ARBA" id="ARBA00023157"/>
    </source>
</evidence>
<accession>A0A0B1SR97</accession>
<dbReference type="SUPFAM" id="SSF56436">
    <property type="entry name" value="C-type lectin-like"/>
    <property type="match status" value="1"/>
</dbReference>
<dbReference type="SMART" id="SM00034">
    <property type="entry name" value="CLECT"/>
    <property type="match status" value="1"/>
</dbReference>
<dbReference type="GO" id="GO:0045087">
    <property type="term" value="P:innate immune response"/>
    <property type="evidence" value="ECO:0007669"/>
    <property type="project" value="TreeGrafter"/>
</dbReference>
<dbReference type="CDD" id="cd00037">
    <property type="entry name" value="CLECT"/>
    <property type="match status" value="1"/>
</dbReference>
<protein>
    <submittedName>
        <fullName evidence="3">Lectin C-type domain protein</fullName>
    </submittedName>
</protein>
<evidence type="ECO:0000313" key="3">
    <source>
        <dbReference type="EMBL" id="KHJ86032.1"/>
    </source>
</evidence>